<evidence type="ECO:0000256" key="1">
    <source>
        <dbReference type="ARBA" id="ARBA00001974"/>
    </source>
</evidence>
<dbReference type="Gene3D" id="3.50.50.60">
    <property type="entry name" value="FAD/NAD(P)-binding domain"/>
    <property type="match status" value="1"/>
</dbReference>
<dbReference type="EC" id="1.5.3.1" evidence="6"/>
<dbReference type="EMBL" id="JAVDYI010000001">
    <property type="protein sequence ID" value="MDR7358748.1"/>
    <property type="molecule type" value="Genomic_DNA"/>
</dbReference>
<sequence length="392" mass="41270">MVTRLDTVVVGGGAMGSATAWALATRGREVTLLEQFAPGHTLGASHGSTRNLNLGYADPVYVSMLAEALGLWDLLGEQSGQTQVTRAGIVNHGAPREQARVLASLTAAGIAAEELSAAEAGERWSGLRFTGPALHMPDGGQLNPDLALPSFQQVAQRHGALIRHGVRVAGMKITGDREVHLALETAEGSETVEARSVVVTAGAWTGQLLPGSVRLPALRITQEQPVHFARRRQEDVWPGFNHTLVPGSPGFENAYSPVYGMLTPGEGIKAGWHGTGALTHPDRRSFAAEPLQLRALQDYARQWLPGVDADSFTEVSCTYTTTPDEDFVLDRIGPLVIGAGFSGHGFKFTPVIGRILADLADGSGPAPAKFAARRTLAVPARATGVATSADSA</sequence>
<keyword evidence="4 6" id="KW-0560">Oxidoreductase</keyword>
<evidence type="ECO:0000256" key="3">
    <source>
        <dbReference type="ARBA" id="ARBA00022827"/>
    </source>
</evidence>
<organism evidence="6 7">
    <name type="scientific">Paeniglutamicibacter sulfureus</name>
    <dbReference type="NCBI Taxonomy" id="43666"/>
    <lineage>
        <taxon>Bacteria</taxon>
        <taxon>Bacillati</taxon>
        <taxon>Actinomycetota</taxon>
        <taxon>Actinomycetes</taxon>
        <taxon>Micrococcales</taxon>
        <taxon>Micrococcaceae</taxon>
        <taxon>Paeniglutamicibacter</taxon>
    </lineage>
</organism>
<dbReference type="SUPFAM" id="SSF54373">
    <property type="entry name" value="FAD-linked reductases, C-terminal domain"/>
    <property type="match status" value="1"/>
</dbReference>
<dbReference type="InterPro" id="IPR006076">
    <property type="entry name" value="FAD-dep_OxRdtase"/>
</dbReference>
<keyword evidence="3" id="KW-0274">FAD</keyword>
<evidence type="ECO:0000256" key="4">
    <source>
        <dbReference type="ARBA" id="ARBA00023002"/>
    </source>
</evidence>
<dbReference type="Pfam" id="PF01266">
    <property type="entry name" value="DAO"/>
    <property type="match status" value="1"/>
</dbReference>
<accession>A0ABU2BJC2</accession>
<evidence type="ECO:0000313" key="6">
    <source>
        <dbReference type="EMBL" id="MDR7358748.1"/>
    </source>
</evidence>
<keyword evidence="2" id="KW-0285">Flavoprotein</keyword>
<keyword evidence="7" id="KW-1185">Reference proteome</keyword>
<dbReference type="PANTHER" id="PTHR10961:SF46">
    <property type="entry name" value="PEROXISOMAL SARCOSINE OXIDASE"/>
    <property type="match status" value="1"/>
</dbReference>
<protein>
    <submittedName>
        <fullName evidence="6">Sarcosine oxidase</fullName>
        <ecNumber evidence="6">1.5.3.1</ecNumber>
    </submittedName>
</protein>
<evidence type="ECO:0000259" key="5">
    <source>
        <dbReference type="Pfam" id="PF01266"/>
    </source>
</evidence>
<dbReference type="RefSeq" id="WP_310290746.1">
    <property type="nucleotide sequence ID" value="NZ_BAAAWO010000001.1"/>
</dbReference>
<dbReference type="SUPFAM" id="SSF51905">
    <property type="entry name" value="FAD/NAD(P)-binding domain"/>
    <property type="match status" value="1"/>
</dbReference>
<name>A0ABU2BJC2_9MICC</name>
<dbReference type="Gene3D" id="3.30.9.10">
    <property type="entry name" value="D-Amino Acid Oxidase, subunit A, domain 2"/>
    <property type="match status" value="1"/>
</dbReference>
<dbReference type="PANTHER" id="PTHR10961">
    <property type="entry name" value="PEROXISOMAL SARCOSINE OXIDASE"/>
    <property type="match status" value="1"/>
</dbReference>
<proteinExistence type="predicted"/>
<dbReference type="InterPro" id="IPR045170">
    <property type="entry name" value="MTOX"/>
</dbReference>
<gene>
    <name evidence="6" type="ORF">J2S64_002439</name>
</gene>
<feature type="domain" description="FAD dependent oxidoreductase" evidence="5">
    <location>
        <begin position="6"/>
        <end position="359"/>
    </location>
</feature>
<reference evidence="6 7" key="1">
    <citation type="submission" date="2023-07" db="EMBL/GenBank/DDBJ databases">
        <title>Sequencing the genomes of 1000 actinobacteria strains.</title>
        <authorList>
            <person name="Klenk H.-P."/>
        </authorList>
    </citation>
    <scope>NUCLEOTIDE SEQUENCE [LARGE SCALE GENOMIC DNA]</scope>
    <source>
        <strain evidence="6 7">DSM 20167</strain>
    </source>
</reference>
<dbReference type="InterPro" id="IPR036188">
    <property type="entry name" value="FAD/NAD-bd_sf"/>
</dbReference>
<dbReference type="GO" id="GO:0008115">
    <property type="term" value="F:sarcosine oxidase activity"/>
    <property type="evidence" value="ECO:0007669"/>
    <property type="project" value="UniProtKB-EC"/>
</dbReference>
<comment type="cofactor">
    <cofactor evidence="1">
        <name>FAD</name>
        <dbReference type="ChEBI" id="CHEBI:57692"/>
    </cofactor>
</comment>
<dbReference type="Proteomes" id="UP001183817">
    <property type="component" value="Unassembled WGS sequence"/>
</dbReference>
<evidence type="ECO:0000313" key="7">
    <source>
        <dbReference type="Proteomes" id="UP001183817"/>
    </source>
</evidence>
<evidence type="ECO:0000256" key="2">
    <source>
        <dbReference type="ARBA" id="ARBA00022630"/>
    </source>
</evidence>
<comment type="caution">
    <text evidence="6">The sequence shown here is derived from an EMBL/GenBank/DDBJ whole genome shotgun (WGS) entry which is preliminary data.</text>
</comment>